<sequence length="54" mass="5942">MSRALNARAATALDTRTPALEAESGKIARTHVAVQSAETIEWFAHSPLSREKRH</sequence>
<gene>
    <name evidence="1" type="ORF">E9229_003415</name>
</gene>
<keyword evidence="2" id="KW-1185">Reference proteome</keyword>
<protein>
    <submittedName>
        <fullName evidence="1">Uncharacterized protein</fullName>
    </submittedName>
</protein>
<evidence type="ECO:0000313" key="2">
    <source>
        <dbReference type="Proteomes" id="UP000523000"/>
    </source>
</evidence>
<reference evidence="1 2" key="1">
    <citation type="submission" date="2020-08" db="EMBL/GenBank/DDBJ databases">
        <title>Sequencing the genomes of 1000 actinobacteria strains.</title>
        <authorList>
            <person name="Klenk H.-P."/>
        </authorList>
    </citation>
    <scope>NUCLEOTIDE SEQUENCE [LARGE SCALE GENOMIC DNA]</scope>
    <source>
        <strain evidence="1 2">DSM 22826</strain>
    </source>
</reference>
<dbReference type="EMBL" id="JACHVS010000002">
    <property type="protein sequence ID" value="MBB2997168.1"/>
    <property type="molecule type" value="Genomic_DNA"/>
</dbReference>
<dbReference type="Proteomes" id="UP000523000">
    <property type="component" value="Unassembled WGS sequence"/>
</dbReference>
<dbReference type="AlphaFoldDB" id="A0A839QL72"/>
<comment type="caution">
    <text evidence="1">The sequence shown here is derived from an EMBL/GenBank/DDBJ whole genome shotgun (WGS) entry which is preliminary data.</text>
</comment>
<dbReference type="RefSeq" id="WP_221184688.1">
    <property type="nucleotide sequence ID" value="NZ_BAABGK010000040.1"/>
</dbReference>
<name>A0A839QL72_9MICC</name>
<evidence type="ECO:0000313" key="1">
    <source>
        <dbReference type="EMBL" id="MBB2997168.1"/>
    </source>
</evidence>
<accession>A0A839QL72</accession>
<proteinExistence type="predicted"/>
<organism evidence="1 2">
    <name type="scientific">Paeniglutamicibacter cryotolerans</name>
    <dbReference type="NCBI Taxonomy" id="670079"/>
    <lineage>
        <taxon>Bacteria</taxon>
        <taxon>Bacillati</taxon>
        <taxon>Actinomycetota</taxon>
        <taxon>Actinomycetes</taxon>
        <taxon>Micrococcales</taxon>
        <taxon>Micrococcaceae</taxon>
        <taxon>Paeniglutamicibacter</taxon>
    </lineage>
</organism>